<dbReference type="SUPFAM" id="SSF55961">
    <property type="entry name" value="Bet v1-like"/>
    <property type="match status" value="1"/>
</dbReference>
<dbReference type="OrthoDB" id="595105at2"/>
<reference evidence="2" key="1">
    <citation type="submission" date="2017-10" db="EMBL/GenBank/DDBJ databases">
        <authorList>
            <person name="Gaisin V.A."/>
            <person name="Rysina M.S."/>
            <person name="Grouzdev D.S."/>
        </authorList>
    </citation>
    <scope>NUCLEOTIDE SEQUENCE [LARGE SCALE GENOMIC DNA]</scope>
    <source>
        <strain evidence="2">V1</strain>
    </source>
</reference>
<comment type="caution">
    <text evidence="1">The sequence shown here is derived from an EMBL/GenBank/DDBJ whole genome shotgun (WGS) entry which is preliminary data.</text>
</comment>
<dbReference type="RefSeq" id="WP_110024119.1">
    <property type="nucleotide sequence ID" value="NZ_PDNZ01000008.1"/>
</dbReference>
<dbReference type="CDD" id="cd08865">
    <property type="entry name" value="SRPBCC_10"/>
    <property type="match status" value="1"/>
</dbReference>
<proteinExistence type="predicted"/>
<evidence type="ECO:0000313" key="2">
    <source>
        <dbReference type="Proteomes" id="UP000246278"/>
    </source>
</evidence>
<dbReference type="Pfam" id="PF10604">
    <property type="entry name" value="Polyketide_cyc2"/>
    <property type="match status" value="1"/>
</dbReference>
<dbReference type="InterPro" id="IPR019587">
    <property type="entry name" value="Polyketide_cyclase/dehydratase"/>
</dbReference>
<name>A0A317T3X7_9CHLB</name>
<gene>
    <name evidence="1" type="ORF">CR164_11110</name>
</gene>
<organism evidence="1 2">
    <name type="scientific">Prosthecochloris marina</name>
    <dbReference type="NCBI Taxonomy" id="2017681"/>
    <lineage>
        <taxon>Bacteria</taxon>
        <taxon>Pseudomonadati</taxon>
        <taxon>Chlorobiota</taxon>
        <taxon>Chlorobiia</taxon>
        <taxon>Chlorobiales</taxon>
        <taxon>Chlorobiaceae</taxon>
        <taxon>Prosthecochloris</taxon>
    </lineage>
</organism>
<protein>
    <submittedName>
        <fullName evidence="1">Cyclase</fullName>
    </submittedName>
</protein>
<dbReference type="EMBL" id="PDNZ01000008">
    <property type="protein sequence ID" value="PWW81333.1"/>
    <property type="molecule type" value="Genomic_DNA"/>
</dbReference>
<sequence>MQIEHSVFIKRPLAEVEAYLTDISNDSEWQEDVMESAITTEGGIGEGTAGYEVRSVMGFPMRTEWIVTGHNPGKSYTFASRESIIPYEGTVEFSAESGGTRVAYRFTMKPEGVLGVLDPLIAFAFTPRFRENLENLRALLESRA</sequence>
<dbReference type="InterPro" id="IPR023393">
    <property type="entry name" value="START-like_dom_sf"/>
</dbReference>
<evidence type="ECO:0000313" key="1">
    <source>
        <dbReference type="EMBL" id="PWW81333.1"/>
    </source>
</evidence>
<keyword evidence="2" id="KW-1185">Reference proteome</keyword>
<accession>A0A317T3X7</accession>
<dbReference type="AlphaFoldDB" id="A0A317T3X7"/>
<dbReference type="Gene3D" id="3.30.530.20">
    <property type="match status" value="1"/>
</dbReference>
<dbReference type="Proteomes" id="UP000246278">
    <property type="component" value="Unassembled WGS sequence"/>
</dbReference>